<dbReference type="SUPFAM" id="SSF53474">
    <property type="entry name" value="alpha/beta-Hydrolases"/>
    <property type="match status" value="1"/>
</dbReference>
<comment type="caution">
    <text evidence="8">The sequence shown here is derived from an EMBL/GenBank/DDBJ whole genome shotgun (WGS) entry which is preliminary data.</text>
</comment>
<dbReference type="PRINTS" id="PR00724">
    <property type="entry name" value="CRBOXYPTASEC"/>
</dbReference>
<evidence type="ECO:0000256" key="7">
    <source>
        <dbReference type="SAM" id="SignalP"/>
    </source>
</evidence>
<keyword evidence="5" id="KW-0378">Hydrolase</keyword>
<gene>
    <name evidence="8" type="ORF">D9619_003691</name>
</gene>
<name>A0A8H5AW33_9AGAR</name>
<feature type="chain" id="PRO_5034198171" description="carboxypeptidase C" evidence="7">
    <location>
        <begin position="21"/>
        <end position="493"/>
    </location>
</feature>
<evidence type="ECO:0000256" key="5">
    <source>
        <dbReference type="ARBA" id="ARBA00022801"/>
    </source>
</evidence>
<dbReference type="AlphaFoldDB" id="A0A8H5AW33"/>
<feature type="signal peptide" evidence="7">
    <location>
        <begin position="1"/>
        <end position="20"/>
    </location>
</feature>
<evidence type="ECO:0000256" key="6">
    <source>
        <dbReference type="ARBA" id="ARBA00023180"/>
    </source>
</evidence>
<dbReference type="Proteomes" id="UP000567179">
    <property type="component" value="Unassembled WGS sequence"/>
</dbReference>
<dbReference type="InterPro" id="IPR029058">
    <property type="entry name" value="AB_hydrolase_fold"/>
</dbReference>
<evidence type="ECO:0000256" key="4">
    <source>
        <dbReference type="ARBA" id="ARBA00022670"/>
    </source>
</evidence>
<keyword evidence="6" id="KW-0325">Glycoprotein</keyword>
<dbReference type="EMBL" id="JAACJJ010000056">
    <property type="protein sequence ID" value="KAF5312155.1"/>
    <property type="molecule type" value="Genomic_DNA"/>
</dbReference>
<dbReference type="EC" id="3.4.16.5" evidence="2"/>
<evidence type="ECO:0000256" key="2">
    <source>
        <dbReference type="ARBA" id="ARBA00012446"/>
    </source>
</evidence>
<comment type="similarity">
    <text evidence="1">Belongs to the peptidase S10 family.</text>
</comment>
<dbReference type="PANTHER" id="PTHR11802:SF113">
    <property type="entry name" value="SERINE CARBOXYPEPTIDASE CTSA-4.1"/>
    <property type="match status" value="1"/>
</dbReference>
<dbReference type="GO" id="GO:0006508">
    <property type="term" value="P:proteolysis"/>
    <property type="evidence" value="ECO:0007669"/>
    <property type="project" value="UniProtKB-KW"/>
</dbReference>
<dbReference type="Gene3D" id="3.40.50.1820">
    <property type="entry name" value="alpha/beta hydrolase"/>
    <property type="match status" value="1"/>
</dbReference>
<accession>A0A8H5AW33</accession>
<dbReference type="Pfam" id="PF00450">
    <property type="entry name" value="Peptidase_S10"/>
    <property type="match status" value="1"/>
</dbReference>
<dbReference type="InterPro" id="IPR001563">
    <property type="entry name" value="Peptidase_S10"/>
</dbReference>
<evidence type="ECO:0000256" key="3">
    <source>
        <dbReference type="ARBA" id="ARBA00022645"/>
    </source>
</evidence>
<dbReference type="PANTHER" id="PTHR11802">
    <property type="entry name" value="SERINE PROTEASE FAMILY S10 SERINE CARBOXYPEPTIDASE"/>
    <property type="match status" value="1"/>
</dbReference>
<evidence type="ECO:0000313" key="8">
    <source>
        <dbReference type="EMBL" id="KAF5312155.1"/>
    </source>
</evidence>
<keyword evidence="9" id="KW-1185">Reference proteome</keyword>
<proteinExistence type="inferred from homology"/>
<keyword evidence="7" id="KW-0732">Signal</keyword>
<keyword evidence="3" id="KW-0121">Carboxypeptidase</keyword>
<dbReference type="GO" id="GO:0000324">
    <property type="term" value="C:fungal-type vacuole"/>
    <property type="evidence" value="ECO:0007669"/>
    <property type="project" value="TreeGrafter"/>
</dbReference>
<dbReference type="GO" id="GO:0004185">
    <property type="term" value="F:serine-type carboxypeptidase activity"/>
    <property type="evidence" value="ECO:0007669"/>
    <property type="project" value="UniProtKB-EC"/>
</dbReference>
<dbReference type="OrthoDB" id="443318at2759"/>
<organism evidence="8 9">
    <name type="scientific">Psilocybe cf. subviscida</name>
    <dbReference type="NCBI Taxonomy" id="2480587"/>
    <lineage>
        <taxon>Eukaryota</taxon>
        <taxon>Fungi</taxon>
        <taxon>Dikarya</taxon>
        <taxon>Basidiomycota</taxon>
        <taxon>Agaricomycotina</taxon>
        <taxon>Agaricomycetes</taxon>
        <taxon>Agaricomycetidae</taxon>
        <taxon>Agaricales</taxon>
        <taxon>Agaricineae</taxon>
        <taxon>Strophariaceae</taxon>
        <taxon>Psilocybe</taxon>
    </lineage>
</organism>
<reference evidence="8 9" key="1">
    <citation type="journal article" date="2020" name="ISME J.">
        <title>Uncovering the hidden diversity of litter-decomposition mechanisms in mushroom-forming fungi.</title>
        <authorList>
            <person name="Floudas D."/>
            <person name="Bentzer J."/>
            <person name="Ahren D."/>
            <person name="Johansson T."/>
            <person name="Persson P."/>
            <person name="Tunlid A."/>
        </authorList>
    </citation>
    <scope>NUCLEOTIDE SEQUENCE [LARGE SCALE GENOMIC DNA]</scope>
    <source>
        <strain evidence="8 9">CBS 101986</strain>
    </source>
</reference>
<sequence>MLLRKALLSSLLALVATSAARQEAFQAGQYKQYDEGLFSPFEDLSALSESAYTTLGHPEFPKHGVRIKKNTDFCDPSVTSYTGYIDVEARHLFFYFFESRNDPDKDDVIFWTSGGPGGSSAFGLFMELGPCRPNANGTGVVVHPESWNNFANVFFIDQPIGVGFSYADHGEFVSTTEEAAVDIAAFVAIFFQNFVQFEGRPFHMAGESFGGRYIPLFASAVYDQNAKLSAAGLTPINLKSVMIGNGYTDFHGMFSSYYDIVCTPVSVPPVLDIATCVRMKQTLPRCQKMLKKFCIDIYDSISCGSAAAFCNAEQTNPFFMSGLNPYDITQKCEGEILDTFCYPITKLITAYLNRPEVRKKIGIDPSFAGNFSLVNMEVNAAFQYGLDDIRPTQNYVAALLERGVKALIYVGKNDFGCNHVGNEAFTSNLEWTGHEAFNDQPIKDWYVDGKVAGQRRSANGLSFVTFEGAGHMVPYDKPAECLEMVKRWLNEDI</sequence>
<dbReference type="Gene3D" id="1.10.287.410">
    <property type="match status" value="1"/>
</dbReference>
<keyword evidence="4" id="KW-0645">Protease</keyword>
<evidence type="ECO:0000256" key="1">
    <source>
        <dbReference type="ARBA" id="ARBA00009431"/>
    </source>
</evidence>
<evidence type="ECO:0000313" key="9">
    <source>
        <dbReference type="Proteomes" id="UP000567179"/>
    </source>
</evidence>
<protein>
    <recommendedName>
        <fullName evidence="2">carboxypeptidase C</fullName>
        <ecNumber evidence="2">3.4.16.5</ecNumber>
    </recommendedName>
</protein>